<feature type="region of interest" description="Disordered" evidence="11">
    <location>
        <begin position="492"/>
        <end position="514"/>
    </location>
</feature>
<keyword evidence="7 15" id="KW-0418">Kinase</keyword>
<dbReference type="SMART" id="SM00388">
    <property type="entry name" value="HisKA"/>
    <property type="match status" value="1"/>
</dbReference>
<dbReference type="STRING" id="404433.BTW07_17590"/>
<dbReference type="SUPFAM" id="SSF55874">
    <property type="entry name" value="ATPase domain of HSP90 chaperone/DNA topoisomerase II/histidine kinase"/>
    <property type="match status" value="1"/>
</dbReference>
<dbReference type="EMBL" id="MSDO01000029">
    <property type="protein sequence ID" value="OLO02845.1"/>
    <property type="molecule type" value="Genomic_DNA"/>
</dbReference>
<dbReference type="Pfam" id="PF00672">
    <property type="entry name" value="HAMP"/>
    <property type="match status" value="1"/>
</dbReference>
<sequence length="514" mass="57458">MSSSYSGRRDWPRLSRLGIKLFAIILITNVLISGLVFVFVSRSLDQGFVNYLERSQSTRAETLANALGEQWTQRGSWQWLRDNPRAWQSLVRSQLWSSEKRPPSGIDRQLSDARGYVLLDELSNPVIGEPLLKPPPQDLDLDMPPPPEPHFVPIRSGDKLVGQLGYLPPERLMARMDQIFLERQQRNLTIIVVSLFLASLLLAGGLAWWLGHRARLMTLATRRLTLGDYSVRLSERGRDELSRLSADFNQLAETLEASRRARQRWVADIAHELRTPLAILRGEIEAMQDGIRPLSVDNLGSLQQEVDQLGHLVEDLRLLAQSDAGALDMHLVPVDLEESLIQRLEDSQLRLESHGLTLELDAEPLWVRADNQRLRQLWDNLLSNTIAYTDSPGALRVTLKRRGDQAEVIWEDTSPGVPENELPRLTERLYRVEGSRNRRSGGSGLGLSIANALIEAQGGTLVPSASSLGGLRWTLRFPLDLPAVPAIAPAAELSGGRSRARSPDASQEHGRHAN</sequence>
<dbReference type="PANTHER" id="PTHR45436:SF5">
    <property type="entry name" value="SENSOR HISTIDINE KINASE TRCS"/>
    <property type="match status" value="1"/>
</dbReference>
<dbReference type="SUPFAM" id="SSF47384">
    <property type="entry name" value="Homodimeric domain of signal transducing histidine kinase"/>
    <property type="match status" value="1"/>
</dbReference>
<keyword evidence="8 12" id="KW-1133">Transmembrane helix</keyword>
<comment type="subcellular location">
    <subcellularLocation>
        <location evidence="2">Membrane</location>
    </subcellularLocation>
</comment>
<dbReference type="GO" id="GO:0000155">
    <property type="term" value="F:phosphorelay sensor kinase activity"/>
    <property type="evidence" value="ECO:0007669"/>
    <property type="project" value="InterPro"/>
</dbReference>
<dbReference type="InterPro" id="IPR036097">
    <property type="entry name" value="HisK_dim/P_sf"/>
</dbReference>
<evidence type="ECO:0000313" key="15">
    <source>
        <dbReference type="EMBL" id="OLO02845.1"/>
    </source>
</evidence>
<evidence type="ECO:0000256" key="10">
    <source>
        <dbReference type="ARBA" id="ARBA00023136"/>
    </source>
</evidence>
<dbReference type="InterPro" id="IPR036890">
    <property type="entry name" value="HATPase_C_sf"/>
</dbReference>
<evidence type="ECO:0000259" key="14">
    <source>
        <dbReference type="PROSITE" id="PS50885"/>
    </source>
</evidence>
<evidence type="ECO:0000256" key="5">
    <source>
        <dbReference type="ARBA" id="ARBA00022679"/>
    </source>
</evidence>
<evidence type="ECO:0000259" key="13">
    <source>
        <dbReference type="PROSITE" id="PS50109"/>
    </source>
</evidence>
<evidence type="ECO:0000256" key="7">
    <source>
        <dbReference type="ARBA" id="ARBA00022777"/>
    </source>
</evidence>
<evidence type="ECO:0000256" key="4">
    <source>
        <dbReference type="ARBA" id="ARBA00022553"/>
    </source>
</evidence>
<dbReference type="AlphaFoldDB" id="A0A1Q8SN45"/>
<proteinExistence type="predicted"/>
<dbReference type="Pfam" id="PF02518">
    <property type="entry name" value="HATPase_c"/>
    <property type="match status" value="1"/>
</dbReference>
<evidence type="ECO:0000256" key="11">
    <source>
        <dbReference type="SAM" id="MobiDB-lite"/>
    </source>
</evidence>
<dbReference type="InterPro" id="IPR003660">
    <property type="entry name" value="HAMP_dom"/>
</dbReference>
<dbReference type="SMART" id="SM00387">
    <property type="entry name" value="HATPase_c"/>
    <property type="match status" value="1"/>
</dbReference>
<dbReference type="Gene3D" id="6.10.340.10">
    <property type="match status" value="1"/>
</dbReference>
<protein>
    <recommendedName>
        <fullName evidence="3">histidine kinase</fullName>
        <ecNumber evidence="3">2.7.13.3</ecNumber>
    </recommendedName>
</protein>
<comment type="catalytic activity">
    <reaction evidence="1">
        <text>ATP + protein L-histidine = ADP + protein N-phospho-L-histidine.</text>
        <dbReference type="EC" id="2.7.13.3"/>
    </reaction>
</comment>
<keyword evidence="16" id="KW-1185">Reference proteome</keyword>
<gene>
    <name evidence="15" type="ORF">BTW07_17590</name>
</gene>
<feature type="transmembrane region" description="Helical" evidence="12">
    <location>
        <begin position="21"/>
        <end position="40"/>
    </location>
</feature>
<dbReference type="EC" id="2.7.13.3" evidence="3"/>
<dbReference type="InterPro" id="IPR005467">
    <property type="entry name" value="His_kinase_dom"/>
</dbReference>
<dbReference type="SMART" id="SM00304">
    <property type="entry name" value="HAMP"/>
    <property type="match status" value="1"/>
</dbReference>
<dbReference type="GO" id="GO:0005886">
    <property type="term" value="C:plasma membrane"/>
    <property type="evidence" value="ECO:0007669"/>
    <property type="project" value="TreeGrafter"/>
</dbReference>
<reference evidence="15 16" key="1">
    <citation type="submission" date="2016-12" db="EMBL/GenBank/DDBJ databases">
        <title>Draft genome sequences of strains Salinicola socius SMB35, Salinicola sp. MH3R3-1 and Chromohalobacter sp. SMB17 from the Verkhnekamsk potash mining region of Russia.</title>
        <authorList>
            <person name="Mavrodi D.V."/>
            <person name="Olsson B.E."/>
            <person name="Korsakova E.S."/>
            <person name="Pyankova A."/>
            <person name="Mavrodi O.V."/>
            <person name="Plotnikova E.G."/>
        </authorList>
    </citation>
    <scope>NUCLEOTIDE SEQUENCE [LARGE SCALE GENOMIC DNA]</scope>
    <source>
        <strain evidence="15 16">SMB35</strain>
    </source>
</reference>
<dbReference type="PROSITE" id="PS50109">
    <property type="entry name" value="HIS_KIN"/>
    <property type="match status" value="1"/>
</dbReference>
<feature type="domain" description="HAMP" evidence="14">
    <location>
        <begin position="208"/>
        <end position="260"/>
    </location>
</feature>
<dbReference type="CDD" id="cd00082">
    <property type="entry name" value="HisKA"/>
    <property type="match status" value="1"/>
</dbReference>
<evidence type="ECO:0000256" key="1">
    <source>
        <dbReference type="ARBA" id="ARBA00000085"/>
    </source>
</evidence>
<organism evidence="15 16">
    <name type="scientific">Salinicola socius</name>
    <dbReference type="NCBI Taxonomy" id="404433"/>
    <lineage>
        <taxon>Bacteria</taxon>
        <taxon>Pseudomonadati</taxon>
        <taxon>Pseudomonadota</taxon>
        <taxon>Gammaproteobacteria</taxon>
        <taxon>Oceanospirillales</taxon>
        <taxon>Halomonadaceae</taxon>
        <taxon>Salinicola</taxon>
    </lineage>
</organism>
<evidence type="ECO:0000313" key="16">
    <source>
        <dbReference type="Proteomes" id="UP000186878"/>
    </source>
</evidence>
<keyword evidence="5" id="KW-0808">Transferase</keyword>
<dbReference type="PRINTS" id="PR00344">
    <property type="entry name" value="BCTRLSENSOR"/>
</dbReference>
<name>A0A1Q8SN45_9GAMM</name>
<evidence type="ECO:0000256" key="6">
    <source>
        <dbReference type="ARBA" id="ARBA00022692"/>
    </source>
</evidence>
<evidence type="ECO:0000256" key="2">
    <source>
        <dbReference type="ARBA" id="ARBA00004370"/>
    </source>
</evidence>
<evidence type="ECO:0000256" key="9">
    <source>
        <dbReference type="ARBA" id="ARBA00023012"/>
    </source>
</evidence>
<feature type="transmembrane region" description="Helical" evidence="12">
    <location>
        <begin position="188"/>
        <end position="210"/>
    </location>
</feature>
<dbReference type="CDD" id="cd06225">
    <property type="entry name" value="HAMP"/>
    <property type="match status" value="1"/>
</dbReference>
<accession>A0A1Q8SN45</accession>
<dbReference type="OrthoDB" id="9804645at2"/>
<dbReference type="Proteomes" id="UP000186878">
    <property type="component" value="Unassembled WGS sequence"/>
</dbReference>
<keyword evidence="6 12" id="KW-0812">Transmembrane</keyword>
<evidence type="ECO:0000256" key="8">
    <source>
        <dbReference type="ARBA" id="ARBA00022989"/>
    </source>
</evidence>
<keyword evidence="4" id="KW-0597">Phosphoprotein</keyword>
<dbReference type="PANTHER" id="PTHR45436">
    <property type="entry name" value="SENSOR HISTIDINE KINASE YKOH"/>
    <property type="match status" value="1"/>
</dbReference>
<evidence type="ECO:0000256" key="12">
    <source>
        <dbReference type="SAM" id="Phobius"/>
    </source>
</evidence>
<keyword evidence="10 12" id="KW-0472">Membrane</keyword>
<dbReference type="Gene3D" id="3.30.565.10">
    <property type="entry name" value="Histidine kinase-like ATPase, C-terminal domain"/>
    <property type="match status" value="1"/>
</dbReference>
<dbReference type="InterPro" id="IPR004358">
    <property type="entry name" value="Sig_transdc_His_kin-like_C"/>
</dbReference>
<dbReference type="InterPro" id="IPR050428">
    <property type="entry name" value="TCS_sensor_his_kinase"/>
</dbReference>
<dbReference type="InterPro" id="IPR003661">
    <property type="entry name" value="HisK_dim/P_dom"/>
</dbReference>
<evidence type="ECO:0000256" key="3">
    <source>
        <dbReference type="ARBA" id="ARBA00012438"/>
    </source>
</evidence>
<dbReference type="Gene3D" id="1.10.287.130">
    <property type="match status" value="1"/>
</dbReference>
<dbReference type="Pfam" id="PF00512">
    <property type="entry name" value="HisKA"/>
    <property type="match status" value="1"/>
</dbReference>
<dbReference type="PROSITE" id="PS50885">
    <property type="entry name" value="HAMP"/>
    <property type="match status" value="1"/>
</dbReference>
<dbReference type="RefSeq" id="WP_075571468.1">
    <property type="nucleotide sequence ID" value="NZ_MSDO01000029.1"/>
</dbReference>
<feature type="domain" description="Histidine kinase" evidence="13">
    <location>
        <begin position="268"/>
        <end position="481"/>
    </location>
</feature>
<comment type="caution">
    <text evidence="15">The sequence shown here is derived from an EMBL/GenBank/DDBJ whole genome shotgun (WGS) entry which is preliminary data.</text>
</comment>
<keyword evidence="9" id="KW-0902">Two-component regulatory system</keyword>
<dbReference type="InterPro" id="IPR003594">
    <property type="entry name" value="HATPase_dom"/>
</dbReference>